<keyword evidence="13" id="KW-1185">Reference proteome</keyword>
<accession>A0A347WID6</accession>
<evidence type="ECO:0000313" key="12">
    <source>
        <dbReference type="EMBL" id="AXY24843.1"/>
    </source>
</evidence>
<proteinExistence type="predicted"/>
<dbReference type="RefSeq" id="WP_118989767.1">
    <property type="nucleotide sequence ID" value="NZ_CP023434.1"/>
</dbReference>
<dbReference type="InterPro" id="IPR017871">
    <property type="entry name" value="ABC_transporter-like_CS"/>
</dbReference>
<evidence type="ECO:0000256" key="3">
    <source>
        <dbReference type="ARBA" id="ARBA00022475"/>
    </source>
</evidence>
<keyword evidence="3" id="KW-1003">Cell membrane</keyword>
<dbReference type="PANTHER" id="PTHR43394:SF1">
    <property type="entry name" value="ATP-BINDING CASSETTE SUB-FAMILY B MEMBER 10, MITOCHONDRIAL"/>
    <property type="match status" value="1"/>
</dbReference>
<dbReference type="InterPro" id="IPR011527">
    <property type="entry name" value="ABC1_TM_dom"/>
</dbReference>
<dbReference type="InterPro" id="IPR003593">
    <property type="entry name" value="AAA+_ATPase"/>
</dbReference>
<dbReference type="Pfam" id="PF00005">
    <property type="entry name" value="ABC_tran"/>
    <property type="match status" value="1"/>
</dbReference>
<dbReference type="PANTHER" id="PTHR43394">
    <property type="entry name" value="ATP-DEPENDENT PERMEASE MDL1, MITOCHONDRIAL"/>
    <property type="match status" value="1"/>
</dbReference>
<evidence type="ECO:0000256" key="7">
    <source>
        <dbReference type="ARBA" id="ARBA00022989"/>
    </source>
</evidence>
<feature type="transmembrane region" description="Helical" evidence="9">
    <location>
        <begin position="157"/>
        <end position="177"/>
    </location>
</feature>
<dbReference type="PROSITE" id="PS00211">
    <property type="entry name" value="ABC_TRANSPORTER_1"/>
    <property type="match status" value="1"/>
</dbReference>
<evidence type="ECO:0000259" key="10">
    <source>
        <dbReference type="PROSITE" id="PS50893"/>
    </source>
</evidence>
<feature type="transmembrane region" description="Helical" evidence="9">
    <location>
        <begin position="241"/>
        <end position="260"/>
    </location>
</feature>
<evidence type="ECO:0000313" key="13">
    <source>
        <dbReference type="Proteomes" id="UP000263232"/>
    </source>
</evidence>
<evidence type="ECO:0000256" key="8">
    <source>
        <dbReference type="ARBA" id="ARBA00023136"/>
    </source>
</evidence>
<evidence type="ECO:0000256" key="1">
    <source>
        <dbReference type="ARBA" id="ARBA00004651"/>
    </source>
</evidence>
<evidence type="ECO:0000256" key="6">
    <source>
        <dbReference type="ARBA" id="ARBA00022840"/>
    </source>
</evidence>
<keyword evidence="7 9" id="KW-1133">Transmembrane helix</keyword>
<organism evidence="12 13">
    <name type="scientific">Suicoccus acidiformans</name>
    <dbReference type="NCBI Taxonomy" id="2036206"/>
    <lineage>
        <taxon>Bacteria</taxon>
        <taxon>Bacillati</taxon>
        <taxon>Bacillota</taxon>
        <taxon>Bacilli</taxon>
        <taxon>Lactobacillales</taxon>
        <taxon>Aerococcaceae</taxon>
        <taxon>Suicoccus</taxon>
    </lineage>
</organism>
<feature type="transmembrane region" description="Helical" evidence="9">
    <location>
        <begin position="56"/>
        <end position="77"/>
    </location>
</feature>
<dbReference type="AlphaFoldDB" id="A0A347WID6"/>
<evidence type="ECO:0000256" key="4">
    <source>
        <dbReference type="ARBA" id="ARBA00022692"/>
    </source>
</evidence>
<comment type="subcellular location">
    <subcellularLocation>
        <location evidence="1">Cell membrane</location>
        <topology evidence="1">Multi-pass membrane protein</topology>
    </subcellularLocation>
</comment>
<keyword evidence="5" id="KW-0547">Nucleotide-binding</keyword>
<protein>
    <submittedName>
        <fullName evidence="12">Multidrug ABC transporter ATP-binding protein</fullName>
    </submittedName>
</protein>
<dbReference type="PROSITE" id="PS50893">
    <property type="entry name" value="ABC_TRANSPORTER_2"/>
    <property type="match status" value="1"/>
</dbReference>
<dbReference type="SMART" id="SM00382">
    <property type="entry name" value="AAA"/>
    <property type="match status" value="1"/>
</dbReference>
<keyword evidence="4 9" id="KW-0812">Transmembrane</keyword>
<evidence type="ECO:0000256" key="5">
    <source>
        <dbReference type="ARBA" id="ARBA00022741"/>
    </source>
</evidence>
<dbReference type="InterPro" id="IPR036640">
    <property type="entry name" value="ABC1_TM_sf"/>
</dbReference>
<dbReference type="CDD" id="cd18548">
    <property type="entry name" value="ABC_6TM_Tm287_like"/>
    <property type="match status" value="1"/>
</dbReference>
<dbReference type="EMBL" id="CP023434">
    <property type="protein sequence ID" value="AXY24843.1"/>
    <property type="molecule type" value="Genomic_DNA"/>
</dbReference>
<dbReference type="InterPro" id="IPR039421">
    <property type="entry name" value="Type_1_exporter"/>
</dbReference>
<dbReference type="FunFam" id="3.40.50.300:FF:000854">
    <property type="entry name" value="Multidrug ABC transporter ATP-binding protein"/>
    <property type="match status" value="1"/>
</dbReference>
<dbReference type="KEGG" id="abae:CL176_01750"/>
<feature type="domain" description="ABC transmembrane type-1" evidence="11">
    <location>
        <begin position="16"/>
        <end position="298"/>
    </location>
</feature>
<dbReference type="GO" id="GO:0016887">
    <property type="term" value="F:ATP hydrolysis activity"/>
    <property type="evidence" value="ECO:0007669"/>
    <property type="project" value="InterPro"/>
</dbReference>
<name>A0A347WID6_9LACT</name>
<dbReference type="PROSITE" id="PS50929">
    <property type="entry name" value="ABC_TM1F"/>
    <property type="match status" value="1"/>
</dbReference>
<dbReference type="InterPro" id="IPR027417">
    <property type="entry name" value="P-loop_NTPase"/>
</dbReference>
<dbReference type="Proteomes" id="UP000263232">
    <property type="component" value="Chromosome"/>
</dbReference>
<feature type="transmembrane region" description="Helical" evidence="9">
    <location>
        <begin position="133"/>
        <end position="151"/>
    </location>
</feature>
<keyword evidence="8 9" id="KW-0472">Membrane</keyword>
<dbReference type="Gene3D" id="1.20.1560.10">
    <property type="entry name" value="ABC transporter type 1, transmembrane domain"/>
    <property type="match status" value="1"/>
</dbReference>
<evidence type="ECO:0000259" key="11">
    <source>
        <dbReference type="PROSITE" id="PS50929"/>
    </source>
</evidence>
<dbReference type="GO" id="GO:0015421">
    <property type="term" value="F:ABC-type oligopeptide transporter activity"/>
    <property type="evidence" value="ECO:0007669"/>
    <property type="project" value="TreeGrafter"/>
</dbReference>
<feature type="domain" description="ABC transporter" evidence="10">
    <location>
        <begin position="333"/>
        <end position="568"/>
    </location>
</feature>
<dbReference type="SUPFAM" id="SSF52540">
    <property type="entry name" value="P-loop containing nucleoside triphosphate hydrolases"/>
    <property type="match status" value="1"/>
</dbReference>
<evidence type="ECO:0000256" key="9">
    <source>
        <dbReference type="SAM" id="Phobius"/>
    </source>
</evidence>
<dbReference type="GO" id="GO:0005886">
    <property type="term" value="C:plasma membrane"/>
    <property type="evidence" value="ECO:0007669"/>
    <property type="project" value="UniProtKB-SubCell"/>
</dbReference>
<dbReference type="Pfam" id="PF00664">
    <property type="entry name" value="ABC_membrane"/>
    <property type="match status" value="1"/>
</dbReference>
<dbReference type="SUPFAM" id="SSF90123">
    <property type="entry name" value="ABC transporter transmembrane region"/>
    <property type="match status" value="1"/>
</dbReference>
<reference evidence="12 13" key="1">
    <citation type="submission" date="2017-09" db="EMBL/GenBank/DDBJ databases">
        <title>Complete genome sequence of Oxytococcus suis strain ZY16052.</title>
        <authorList>
            <person name="Li F."/>
        </authorList>
    </citation>
    <scope>NUCLEOTIDE SEQUENCE [LARGE SCALE GENOMIC DNA]</scope>
    <source>
        <strain evidence="12 13">ZY16052</strain>
    </source>
</reference>
<keyword evidence="6 12" id="KW-0067">ATP-binding</keyword>
<dbReference type="OrthoDB" id="9770415at2"/>
<dbReference type="Gene3D" id="3.40.50.300">
    <property type="entry name" value="P-loop containing nucleotide triphosphate hydrolases"/>
    <property type="match status" value="1"/>
</dbReference>
<gene>
    <name evidence="12" type="ORF">CL176_01750</name>
</gene>
<keyword evidence="2" id="KW-0813">Transport</keyword>
<sequence length="588" mass="65337">MKRLWQYFEGYRFQSVLGPLFKLTEAIMELFVPIFVARIIDEAIPTGDIMQVLPNIAWMFGIALAGLLFAITAQYFAARAAVGFTRNLSVDLFEKVTKLGRGTRDTLSDASLLTRLTSDTFQVQSGLNTFFRLFMRSPFIVFGSLIMAMQIDLSMTGIFLEMIILLMAIVMGLIYIANPVIAKIRTAFDRLTVLTREQMQGLRVIRAFRQESREVGAFGEQNADLTEQQVKVGDINAWMNPLTYVTVNVALILVIWRGGWNIQVGSLTQGELLALVNYLLSILTELVKLATTIMNMNRSWASAKRLVGILALPDETLSFVNEPNTFDTPDIAFAFEDVTFQYPDAEAPSLEEIAFAVKQGSFFGIIGSTGSGKSTLLKLVTKSFDPSEGHVHFNDQYMDTTSRLALREDISVVPGQVSLFKGTIRSNLAMGKMDATDAEMWQALADAQAKDFVEALPEGLDAPVAAFGRNFSGGQRQRLTIARALIKPAKLLIFDDSTSALDYVTEANFQQVLHEKYPEKTILMISQRTHSLKRADQILVLEAGRQVGLGTHAELLADNQVYQEIYASQHVEEGKQDEAVEHAQPAHS</sequence>
<dbReference type="GO" id="GO:0005524">
    <property type="term" value="F:ATP binding"/>
    <property type="evidence" value="ECO:0007669"/>
    <property type="project" value="UniProtKB-KW"/>
</dbReference>
<dbReference type="InterPro" id="IPR003439">
    <property type="entry name" value="ABC_transporter-like_ATP-bd"/>
</dbReference>
<evidence type="ECO:0000256" key="2">
    <source>
        <dbReference type="ARBA" id="ARBA00022448"/>
    </source>
</evidence>